<evidence type="ECO:0000313" key="2">
    <source>
        <dbReference type="Proteomes" id="UP000789759"/>
    </source>
</evidence>
<reference evidence="1" key="1">
    <citation type="submission" date="2021-06" db="EMBL/GenBank/DDBJ databases">
        <authorList>
            <person name="Kallberg Y."/>
            <person name="Tangrot J."/>
            <person name="Rosling A."/>
        </authorList>
    </citation>
    <scope>NUCLEOTIDE SEQUENCE</scope>
    <source>
        <strain evidence="1">FL966</strain>
    </source>
</reference>
<gene>
    <name evidence="1" type="ORF">CPELLU_LOCUS18892</name>
</gene>
<feature type="non-terminal residue" evidence="1">
    <location>
        <position position="1"/>
    </location>
</feature>
<comment type="caution">
    <text evidence="1">The sequence shown here is derived from an EMBL/GenBank/DDBJ whole genome shotgun (WGS) entry which is preliminary data.</text>
</comment>
<proteinExistence type="predicted"/>
<sequence length="69" mass="8023">LRLRQLKKKPTEDTSKELNNSLMENHTIDTNMIVDLLTTLYNDSKVAESSFISNNVNEFQLVMSKKKHK</sequence>
<dbReference type="AlphaFoldDB" id="A0A9N9K681"/>
<name>A0A9N9K681_9GLOM</name>
<dbReference type="EMBL" id="CAJVQA010040674">
    <property type="protein sequence ID" value="CAG8813239.1"/>
    <property type="molecule type" value="Genomic_DNA"/>
</dbReference>
<evidence type="ECO:0000313" key="1">
    <source>
        <dbReference type="EMBL" id="CAG8813239.1"/>
    </source>
</evidence>
<dbReference type="Proteomes" id="UP000789759">
    <property type="component" value="Unassembled WGS sequence"/>
</dbReference>
<accession>A0A9N9K681</accession>
<keyword evidence="2" id="KW-1185">Reference proteome</keyword>
<protein>
    <submittedName>
        <fullName evidence="1">12436_t:CDS:1</fullName>
    </submittedName>
</protein>
<feature type="non-terminal residue" evidence="1">
    <location>
        <position position="69"/>
    </location>
</feature>
<organism evidence="1 2">
    <name type="scientific">Cetraspora pellucida</name>
    <dbReference type="NCBI Taxonomy" id="1433469"/>
    <lineage>
        <taxon>Eukaryota</taxon>
        <taxon>Fungi</taxon>
        <taxon>Fungi incertae sedis</taxon>
        <taxon>Mucoromycota</taxon>
        <taxon>Glomeromycotina</taxon>
        <taxon>Glomeromycetes</taxon>
        <taxon>Diversisporales</taxon>
        <taxon>Gigasporaceae</taxon>
        <taxon>Cetraspora</taxon>
    </lineage>
</organism>